<accession>A0ABU9PXV8</accession>
<gene>
    <name evidence="1" type="ORF">V8G57_15535</name>
</gene>
<protein>
    <submittedName>
        <fullName evidence="1">PRTRC system protein B</fullName>
    </submittedName>
</protein>
<dbReference type="Proteomes" id="UP001495910">
    <property type="component" value="Unassembled WGS sequence"/>
</dbReference>
<comment type="caution">
    <text evidence="1">The sequence shown here is derived from an EMBL/GenBank/DDBJ whole genome shotgun (WGS) entry which is preliminary data.</text>
</comment>
<evidence type="ECO:0000313" key="2">
    <source>
        <dbReference type="Proteomes" id="UP001495910"/>
    </source>
</evidence>
<dbReference type="RefSeq" id="WP_342830131.1">
    <property type="nucleotide sequence ID" value="NZ_JBANDC010000010.1"/>
</dbReference>
<keyword evidence="2" id="KW-1185">Reference proteome</keyword>
<dbReference type="InterPro" id="IPR022280">
    <property type="entry name" value="PRTRC_protein-B"/>
</dbReference>
<name>A0ABU9PXV8_9BURK</name>
<evidence type="ECO:0000313" key="1">
    <source>
        <dbReference type="EMBL" id="MEM4988805.1"/>
    </source>
</evidence>
<dbReference type="NCBIfam" id="TIGR03737">
    <property type="entry name" value="PRTRC_B"/>
    <property type="match status" value="1"/>
</dbReference>
<dbReference type="Pfam" id="PF14460">
    <property type="entry name" value="Prok-E2_D"/>
    <property type="match status" value="1"/>
</dbReference>
<organism evidence="1 2">
    <name type="scientific">Collimonas rhizosphaerae</name>
    <dbReference type="NCBI Taxonomy" id="3126357"/>
    <lineage>
        <taxon>Bacteria</taxon>
        <taxon>Pseudomonadati</taxon>
        <taxon>Pseudomonadota</taxon>
        <taxon>Betaproteobacteria</taxon>
        <taxon>Burkholderiales</taxon>
        <taxon>Oxalobacteraceae</taxon>
        <taxon>Collimonas</taxon>
    </lineage>
</organism>
<proteinExistence type="predicted"/>
<sequence length="247" mass="26857">MSAAPVKIIEPDATSLSLQSAILLYSSGRGDVYATVHAIDTHPEQPERRLLGAGIPASKSALAAFAAAVSDATSFTGMIPERLLYTAPNAIAWWLPSQARRVWFKSTDPAIGSVSAVVTHPPLFFLVANDAWYIAALADNKRPLATTKLYKAPYFNVWDGNEICTGNVGLPSHTSPDAIKAYENAFFRSNFTHPNQTKLVKYPGDATALWSAQLRDPEQILLTADILQPTKETIAQFIARATTEKSR</sequence>
<reference evidence="1 2" key="1">
    <citation type="submission" date="2024-02" db="EMBL/GenBank/DDBJ databases">
        <title>Draft genome sequence of Collimonas sp. strain H4R21, an effective mineral-weathering bacterial strain isolated from the beech rhizosphere.</title>
        <authorList>
            <person name="Morin E."/>
            <person name="Uroz S."/>
            <person name="Leveau J.H.J."/>
            <person name="Kumar R."/>
            <person name="Rey M.W."/>
            <person name="Pham J."/>
        </authorList>
    </citation>
    <scope>NUCLEOTIDE SEQUENCE [LARGE SCALE GENOMIC DNA]</scope>
    <source>
        <strain evidence="1 2">H4R21</strain>
    </source>
</reference>
<dbReference type="EMBL" id="JBANDC010000010">
    <property type="protein sequence ID" value="MEM4988805.1"/>
    <property type="molecule type" value="Genomic_DNA"/>
</dbReference>
<dbReference type="InterPro" id="IPR032787">
    <property type="entry name" value="Prok-E2_D"/>
</dbReference>